<dbReference type="Gene3D" id="2.115.10.10">
    <property type="entry name" value="Tachylectin 2"/>
    <property type="match status" value="1"/>
</dbReference>
<dbReference type="OrthoDB" id="4326934at2"/>
<protein>
    <submittedName>
        <fullName evidence="3">N-acetylmuramoyl-L-alanine amidase</fullName>
    </submittedName>
</protein>
<dbReference type="SUPFAM" id="SSF69318">
    <property type="entry name" value="Integrin alpha N-terminal domain"/>
    <property type="match status" value="1"/>
</dbReference>
<keyword evidence="4" id="KW-1185">Reference proteome</keyword>
<evidence type="ECO:0000256" key="1">
    <source>
        <dbReference type="ARBA" id="ARBA00022729"/>
    </source>
</evidence>
<keyword evidence="1 2" id="KW-0732">Signal</keyword>
<reference evidence="3 4" key="1">
    <citation type="journal article" date="2019" name="Microb. Cell Fact.">
        <title>Exploring novel herbicidin analogues by transcriptional regulator overexpression and MS/MS molecular networking.</title>
        <authorList>
            <person name="Shi Y."/>
            <person name="Gu R."/>
            <person name="Li Y."/>
            <person name="Wang X."/>
            <person name="Ren W."/>
            <person name="Li X."/>
            <person name="Wang L."/>
            <person name="Xie Y."/>
            <person name="Hong B."/>
        </authorList>
    </citation>
    <scope>NUCLEOTIDE SEQUENCE [LARGE SCALE GENOMIC DNA]</scope>
    <source>
        <strain evidence="3 4">US-43</strain>
    </source>
</reference>
<organism evidence="3 4">
    <name type="scientific">Streptomyces mobaraensis</name>
    <name type="common">Streptoverticillium mobaraense</name>
    <dbReference type="NCBI Taxonomy" id="35621"/>
    <lineage>
        <taxon>Bacteria</taxon>
        <taxon>Bacillati</taxon>
        <taxon>Actinomycetota</taxon>
        <taxon>Actinomycetes</taxon>
        <taxon>Kitasatosporales</taxon>
        <taxon>Streptomycetaceae</taxon>
        <taxon>Streptomyces</taxon>
    </lineage>
</organism>
<dbReference type="EMBL" id="VOKX01000014">
    <property type="protein sequence ID" value="KAB7848534.1"/>
    <property type="molecule type" value="Genomic_DNA"/>
</dbReference>
<dbReference type="RefSeq" id="WP_152263112.1">
    <property type="nucleotide sequence ID" value="NZ_VOKX01000014.1"/>
</dbReference>
<evidence type="ECO:0000256" key="2">
    <source>
        <dbReference type="SAM" id="SignalP"/>
    </source>
</evidence>
<feature type="signal peptide" evidence="2">
    <location>
        <begin position="1"/>
        <end position="34"/>
    </location>
</feature>
<dbReference type="InterPro" id="IPR028994">
    <property type="entry name" value="Integrin_alpha_N"/>
</dbReference>
<dbReference type="Pfam" id="PF13517">
    <property type="entry name" value="FG-GAP_3"/>
    <property type="match status" value="1"/>
</dbReference>
<name>A0A5N5WBE1_STRMB</name>
<dbReference type="InterPro" id="IPR013517">
    <property type="entry name" value="FG-GAP"/>
</dbReference>
<feature type="chain" id="PRO_5024923575" evidence="2">
    <location>
        <begin position="35"/>
        <end position="293"/>
    </location>
</feature>
<proteinExistence type="predicted"/>
<accession>A0A5N5WBE1</accession>
<dbReference type="Proteomes" id="UP000327000">
    <property type="component" value="Unassembled WGS sequence"/>
</dbReference>
<sequence length="293" mass="31108">MTHSSRQARTLSRLAASAALASTLIGGAAGTAAAAGQSGQGGTKAARHRPTPVAPFFFLSGILPSGQMYAYLPDGKGGFDARSGAYVWPHLKYGVSVDPDLTGSQDGAYHVMDDGTLNLWRNGKLKRVAGGWGRYDNVFSPGTLARAAHPDLVARDKQGVLWRFPTKADGTLAPGVRIGPGWGQYTRITGLGDLSGDNKADIVARDKQGVLWLYKGTGDARKPFAARTRVGGGWNRFDKLVTTGDVDADGHSDLLARDPKGDLWLYKGTGKAAAPFKAKTKIGTGFNQYRDLF</sequence>
<dbReference type="AlphaFoldDB" id="A0A5N5WBE1"/>
<comment type="caution">
    <text evidence="3">The sequence shown here is derived from an EMBL/GenBank/DDBJ whole genome shotgun (WGS) entry which is preliminary data.</text>
</comment>
<evidence type="ECO:0000313" key="3">
    <source>
        <dbReference type="EMBL" id="KAB7848534.1"/>
    </source>
</evidence>
<dbReference type="PANTHER" id="PTHR46580">
    <property type="entry name" value="SENSOR KINASE-RELATED"/>
    <property type="match status" value="1"/>
</dbReference>
<evidence type="ECO:0000313" key="4">
    <source>
        <dbReference type="Proteomes" id="UP000327000"/>
    </source>
</evidence>
<dbReference type="PANTHER" id="PTHR46580:SF4">
    <property type="entry name" value="ATP_GTP-BINDING PROTEIN"/>
    <property type="match status" value="1"/>
</dbReference>
<gene>
    <name evidence="3" type="ORF">FRZ00_09615</name>
</gene>